<organism evidence="1 2">
    <name type="scientific">Sulfuricurvum kujiense (strain ATCC BAA-921 / DSM 16994 / JCM 11577 / YK-1)</name>
    <dbReference type="NCBI Taxonomy" id="709032"/>
    <lineage>
        <taxon>Bacteria</taxon>
        <taxon>Pseudomonadati</taxon>
        <taxon>Campylobacterota</taxon>
        <taxon>Epsilonproteobacteria</taxon>
        <taxon>Campylobacterales</taxon>
        <taxon>Sulfurimonadaceae</taxon>
        <taxon>Sulfuricurvum</taxon>
    </lineage>
</organism>
<reference evidence="1 2" key="1">
    <citation type="journal article" date="2012" name="Stand. Genomic Sci.">
        <title>Complete genome sequence of the sulfur compounds oxidizing chemolithoautotroph Sulfuricurvum kujiense type strain (YK-1(T)).</title>
        <authorList>
            <person name="Han C."/>
            <person name="Kotsyurbenko O."/>
            <person name="Chertkov O."/>
            <person name="Held B."/>
            <person name="Lapidus A."/>
            <person name="Nolan M."/>
            <person name="Lucas S."/>
            <person name="Hammon N."/>
            <person name="Deshpande S."/>
            <person name="Cheng J.F."/>
            <person name="Tapia R."/>
            <person name="Goodwin L.A."/>
            <person name="Pitluck S."/>
            <person name="Liolios K."/>
            <person name="Pagani I."/>
            <person name="Ivanova N."/>
            <person name="Mavromatis K."/>
            <person name="Mikhailova N."/>
            <person name="Pati A."/>
            <person name="Chen A."/>
            <person name="Palaniappan K."/>
            <person name="Land M."/>
            <person name="Hauser L."/>
            <person name="Chang Y.J."/>
            <person name="Jeffries C.D."/>
            <person name="Brambilla E.M."/>
            <person name="Rohde M."/>
            <person name="Spring S."/>
            <person name="Sikorski J."/>
            <person name="Goker M."/>
            <person name="Woyke T."/>
            <person name="Bristow J."/>
            <person name="Eisen J.A."/>
            <person name="Markowitz V."/>
            <person name="Hugenholtz P."/>
            <person name="Kyrpides N.C."/>
            <person name="Klenk H.P."/>
            <person name="Detter J.C."/>
        </authorList>
    </citation>
    <scope>NUCLEOTIDE SEQUENCE [LARGE SCALE GENOMIC DNA]</scope>
    <source>
        <strain evidence="2">ATCC BAA-921 / DSM 16994 / JCM 11577 / YK-1</strain>
    </source>
</reference>
<keyword evidence="2" id="KW-1185">Reference proteome</keyword>
<dbReference type="Proteomes" id="UP000008721">
    <property type="component" value="Chromosome"/>
</dbReference>
<dbReference type="Gene3D" id="3.40.50.1390">
    <property type="entry name" value="Resolvase, N-terminal catalytic domain"/>
    <property type="match status" value="1"/>
</dbReference>
<name>E4TWA3_SULKY</name>
<dbReference type="EMBL" id="CP002355">
    <property type="protein sequence ID" value="ADR32719.1"/>
    <property type="molecule type" value="Genomic_DNA"/>
</dbReference>
<proteinExistence type="predicted"/>
<dbReference type="STRING" id="709032.Sulku_0051"/>
<dbReference type="GO" id="GO:0000150">
    <property type="term" value="F:DNA strand exchange activity"/>
    <property type="evidence" value="ECO:0007669"/>
    <property type="project" value="InterPro"/>
</dbReference>
<dbReference type="AlphaFoldDB" id="E4TWA3"/>
<gene>
    <name evidence="1" type="ordered locus">Sulku_0051</name>
</gene>
<dbReference type="SUPFAM" id="SSF53041">
    <property type="entry name" value="Resolvase-like"/>
    <property type="match status" value="1"/>
</dbReference>
<dbReference type="eggNOG" id="COG1961">
    <property type="taxonomic scope" value="Bacteria"/>
</dbReference>
<dbReference type="Gene3D" id="1.10.10.60">
    <property type="entry name" value="Homeodomain-like"/>
    <property type="match status" value="1"/>
</dbReference>
<protein>
    <submittedName>
        <fullName evidence="1">Uncharacterized protein</fullName>
    </submittedName>
</protein>
<dbReference type="InterPro" id="IPR036162">
    <property type="entry name" value="Resolvase-like_N_sf"/>
</dbReference>
<evidence type="ECO:0000313" key="2">
    <source>
        <dbReference type="Proteomes" id="UP000008721"/>
    </source>
</evidence>
<dbReference type="GO" id="GO:0003677">
    <property type="term" value="F:DNA binding"/>
    <property type="evidence" value="ECO:0007669"/>
    <property type="project" value="InterPro"/>
</dbReference>
<accession>E4TWA3</accession>
<dbReference type="KEGG" id="sku:Sulku_0051"/>
<dbReference type="RefSeq" id="WP_013458916.1">
    <property type="nucleotide sequence ID" value="NC_014762.1"/>
</dbReference>
<evidence type="ECO:0000313" key="1">
    <source>
        <dbReference type="EMBL" id="ADR32719.1"/>
    </source>
</evidence>
<dbReference type="HOGENOM" id="CLU_1265843_0_0_7"/>
<sequence length="220" mass="25019">MTVSYIRPDKDFDGVYEQLKLINGYADQKGIAINEEMVDQTSQNKRLSERHEVVRFFRSLDGDTLIIYDTWTLSSCIEDVVQMFSCLLKNNNTLHFVKPGVIIDRKSDTMVVLGLIDQLRQILQDDAKKGIGRPRGSKSSSKFDIHLEQIIDLLKKRRSVSEIARVLDVSRSSLKDYIESRELKEVVNGVIGIGNDEDAEATVIGTIRCPIDESQKRENI</sequence>
<dbReference type="OrthoDB" id="5338832at2"/>